<proteinExistence type="predicted"/>
<gene>
    <name evidence="1" type="ORF">pEaSNUABM1_00306</name>
</gene>
<evidence type="ECO:0008006" key="3">
    <source>
        <dbReference type="Google" id="ProtNLM"/>
    </source>
</evidence>
<protein>
    <recommendedName>
        <fullName evidence="3">HD domain-containing protein</fullName>
    </recommendedName>
</protein>
<dbReference type="SUPFAM" id="SSF109604">
    <property type="entry name" value="HD-domain/PDEase-like"/>
    <property type="match status" value="1"/>
</dbReference>
<accession>A0AAE7XL79</accession>
<keyword evidence="2" id="KW-1185">Reference proteome</keyword>
<dbReference type="EMBL" id="MZ443776">
    <property type="protein sequence ID" value="QZE57515.1"/>
    <property type="molecule type" value="Genomic_DNA"/>
</dbReference>
<sequence>MNEQFEAIPADKTCLPFYSSAAINIYFNDRIKRLGLTNVWAYVERNNRPAFGDDQLMEALHYHSTEHMKHVTALALWLLDCEAVHDWQYSNGAVPLAIACMFHDMNHSLGQKDDAYNVQQAIAALEKAAHHELADAVLIDNCDIAADLIRVTQFPYSDDRKPKNMIERCIRDADILYGMQSFVIDYVMYGLRDEVNSNLEMPYPFSRQDWAAGRVDFLRSVEMFTPTGKDAMDWLLDEENDHNHQSKIESWMTDNIEFVLTSARHIKANDVLFIDTPEDTLKARRLIERITDMGVGFNVYFNDGASIHLRNGEHCIRIERSK</sequence>
<reference evidence="1 2" key="1">
    <citation type="submission" date="2021-06" db="EMBL/GenBank/DDBJ databases">
        <title>Complete genome sequence of Erwinia phage pEa_SNUABM_1.</title>
        <authorList>
            <person name="Kim S.G."/>
            <person name="Park S.C."/>
        </authorList>
    </citation>
    <scope>NUCLEOTIDE SEQUENCE [LARGE SCALE GENOMIC DNA]</scope>
</reference>
<dbReference type="Gene3D" id="1.10.3210.10">
    <property type="entry name" value="Hypothetical protein af1432"/>
    <property type="match status" value="1"/>
</dbReference>
<dbReference type="Proteomes" id="UP000827973">
    <property type="component" value="Segment"/>
</dbReference>
<name>A0AAE7XL79_9CAUD</name>
<evidence type="ECO:0000313" key="2">
    <source>
        <dbReference type="Proteomes" id="UP000827973"/>
    </source>
</evidence>
<organism evidence="1 2">
    <name type="scientific">Erwinia phage pEa_SNUABM_1</name>
    <dbReference type="NCBI Taxonomy" id="2869543"/>
    <lineage>
        <taxon>Viruses</taxon>
        <taxon>Duplodnaviria</taxon>
        <taxon>Heunggongvirae</taxon>
        <taxon>Uroviricota</taxon>
        <taxon>Caudoviricetes</taxon>
        <taxon>Alexandravirus</taxon>
        <taxon>Alexandravirus SNUABM1</taxon>
    </lineage>
</organism>
<evidence type="ECO:0000313" key="1">
    <source>
        <dbReference type="EMBL" id="QZE57515.1"/>
    </source>
</evidence>